<sequence>MAELRDGSVPTWDGQARGWRRYTKEVAWFVSSTPVHKRRYVASRLISRLQGPARLLAMSWNRGEFDAPDGTLTLLRKLAGSPLVRRTLPNTAAILQQYLSFRRRPNESMANFLVRETLGYEEFSEALTRLWEEKNGIDQNELDFGLPPVEDQWDWWYDDDGNEVDSPDGGNSGAAPAAERASAGSSPSRGGLSAGPPSLRAVSVQAPSVAINELSPTDSFIMGVLRGWRLLQAACLNAEETRDILSTTQNKLEFEAISQALQTLWDEQLLGQRHHHSSFPGRDHGYVNWQSWEDDPHDAWDGDGWWPDGGDQQWREQWPEDDWGEWHEEPHGESTLAAVEEEDDQLKEAQQAEQAAEQLAMEAKRTWVEAQRTTQQMRKDRGFGQAGQGPKCFQCGGPHFVRDCPDRRHPPYSIGKGKGKSSYMADYSDQQLFFMKGKGKKGKGKSKHASMVSHDSFWTSKSKGKQRGKMPPLSRPAVNASAASTGMLDCGATASAAPDVAVRGLIQSILSHDKNARIDVQPYMRPFFRFGNGRWGQNVVPVLIGMDHIGAHGCQMLVDFASGYVIDGVDPNPEIYQLNTNSKGHFVYDIIHHLTKGHTNTKGTAVVHICEQHEQQDLACGVLQFRPLEFYNAHVSMASHVNEADRRSLLWKLYQHAMSRSPMEHQTTQAEQDMVDFIKNLKPPAAKKPSQPPDTSRAIQMDPRDPRAQNCWPCYNRHVQGTWQSNMHGTWSHCEICNLRLAYIPKKGAPSNSTQALNHVMIKRMLTELEPLMQGTRPTARICKAMMDKITADTQLETLVQQAISTPVKKTAVKSRSAPNQHPSSPVKQEPTGYQTPPAIQSPPAPSSSASWELLQTDANDLQNLLTDHEKAQLMKILRDRRQEQDELPVMHMVNLMTASLMTVALQINLEGRMGMWEIACSENSWLTSAANDHGINSRRINYAQGYDIYRDETWERLKQERRQDRPRKLWFSLPCTRWCQWTQVNYNTPEKKEVLESMRRRERRMLRKAKDFILDSLDDDPNIDIYFEWTFPRSGWSQKPMVELEAELHHRGIPWEQCRMDGCNYGMMDKNETGYLHKRWMIKTTDELFWKNFRAKVCPKNHKHVLIQGLETSRSAYYPKRMVESIVRHWKRQLVSKIVYGMILALKMHYLLKNHMMILNQQSRENMNKKNLIYQINPILIKLLYLFEELASSSVSLLLAWFRQQFAADYKNWKTRENMNLPYQMNRQLPNYSDVNWLDNMVVEEDQSGYDAVQVNESPLLGLSNLRSALQAMQLRESMMRVGTSLRWLASDYDLADSMTKKRPDCRTGLTKYLSKRL</sequence>
<feature type="region of interest" description="Disordered" evidence="1">
    <location>
        <begin position="682"/>
        <end position="703"/>
    </location>
</feature>
<feature type="region of interest" description="Disordered" evidence="1">
    <location>
        <begin position="810"/>
        <end position="850"/>
    </location>
</feature>
<keyword evidence="3" id="KW-1185">Reference proteome</keyword>
<reference evidence="2 3" key="1">
    <citation type="submission" date="2024-02" db="EMBL/GenBank/DDBJ databases">
        <authorList>
            <person name="Chen Y."/>
            <person name="Shah S."/>
            <person name="Dougan E. K."/>
            <person name="Thang M."/>
            <person name="Chan C."/>
        </authorList>
    </citation>
    <scope>NUCLEOTIDE SEQUENCE [LARGE SCALE GENOMIC DNA]</scope>
</reference>
<feature type="compositionally biased region" description="Low complexity" evidence="1">
    <location>
        <begin position="348"/>
        <end position="360"/>
    </location>
</feature>
<dbReference type="EMBL" id="CAXAMN010021978">
    <property type="protein sequence ID" value="CAK9065103.1"/>
    <property type="molecule type" value="Genomic_DNA"/>
</dbReference>
<feature type="region of interest" description="Disordered" evidence="1">
    <location>
        <begin position="340"/>
        <end position="360"/>
    </location>
</feature>
<dbReference type="Proteomes" id="UP001642484">
    <property type="component" value="Unassembled WGS sequence"/>
</dbReference>
<evidence type="ECO:0000256" key="1">
    <source>
        <dbReference type="SAM" id="MobiDB-lite"/>
    </source>
</evidence>
<organism evidence="2 3">
    <name type="scientific">Durusdinium trenchii</name>
    <dbReference type="NCBI Taxonomy" id="1381693"/>
    <lineage>
        <taxon>Eukaryota</taxon>
        <taxon>Sar</taxon>
        <taxon>Alveolata</taxon>
        <taxon>Dinophyceae</taxon>
        <taxon>Suessiales</taxon>
        <taxon>Symbiodiniaceae</taxon>
        <taxon>Durusdinium</taxon>
    </lineage>
</organism>
<name>A0ABP0NNX1_9DINO</name>
<evidence type="ECO:0000313" key="3">
    <source>
        <dbReference type="Proteomes" id="UP001642484"/>
    </source>
</evidence>
<evidence type="ECO:0000313" key="2">
    <source>
        <dbReference type="EMBL" id="CAK9065103.1"/>
    </source>
</evidence>
<gene>
    <name evidence="2" type="ORF">CCMP2556_LOCUS32012</name>
</gene>
<accession>A0ABP0NNX1</accession>
<feature type="compositionally biased region" description="Acidic residues" evidence="1">
    <location>
        <begin position="157"/>
        <end position="166"/>
    </location>
</feature>
<proteinExistence type="predicted"/>
<feature type="region of interest" description="Disordered" evidence="1">
    <location>
        <begin position="157"/>
        <end position="199"/>
    </location>
</feature>
<feature type="compositionally biased region" description="Low complexity" evidence="1">
    <location>
        <begin position="173"/>
        <end position="199"/>
    </location>
</feature>
<protein>
    <submittedName>
        <fullName evidence="2">Uncharacterized protein</fullName>
    </submittedName>
</protein>
<feature type="compositionally biased region" description="Polar residues" evidence="1">
    <location>
        <begin position="817"/>
        <end position="835"/>
    </location>
</feature>
<comment type="caution">
    <text evidence="2">The sequence shown here is derived from an EMBL/GenBank/DDBJ whole genome shotgun (WGS) entry which is preliminary data.</text>
</comment>